<gene>
    <name evidence="1" type="ORF">FNA67_01375</name>
</gene>
<accession>A0A5B9DII8</accession>
<organism evidence="1 2">
    <name type="scientific">Paradevosia tibetensis</name>
    <dbReference type="NCBI Taxonomy" id="1447062"/>
    <lineage>
        <taxon>Bacteria</taxon>
        <taxon>Pseudomonadati</taxon>
        <taxon>Pseudomonadota</taxon>
        <taxon>Alphaproteobacteria</taxon>
        <taxon>Hyphomicrobiales</taxon>
        <taxon>Devosiaceae</taxon>
        <taxon>Paradevosia</taxon>
    </lineage>
</organism>
<name>A0A5B9DII8_9HYPH</name>
<keyword evidence="2" id="KW-1185">Reference proteome</keyword>
<evidence type="ECO:0000313" key="1">
    <source>
        <dbReference type="EMBL" id="QEE18907.1"/>
    </source>
</evidence>
<protein>
    <submittedName>
        <fullName evidence="1">Uncharacterized protein</fullName>
    </submittedName>
</protein>
<dbReference type="Proteomes" id="UP000321062">
    <property type="component" value="Chromosome"/>
</dbReference>
<dbReference type="OrthoDB" id="8421712at2"/>
<sequence>MHYLWDFIVRWRTWLVNVLAGLLLVLPDILTALLGFDWSMIVPKAYMPYVTLAIIIINILMRPRPAVRADDPEAEVTRLRKQGVDFTGEQL</sequence>
<proteinExistence type="predicted"/>
<dbReference type="KEGG" id="yti:FNA67_01375"/>
<dbReference type="RefSeq" id="WP_147654801.1">
    <property type="nucleotide sequence ID" value="NZ_BMFM01000001.1"/>
</dbReference>
<dbReference type="EMBL" id="CP041690">
    <property type="protein sequence ID" value="QEE18907.1"/>
    <property type="molecule type" value="Genomic_DNA"/>
</dbReference>
<evidence type="ECO:0000313" key="2">
    <source>
        <dbReference type="Proteomes" id="UP000321062"/>
    </source>
</evidence>
<reference evidence="1 2" key="1">
    <citation type="journal article" date="2015" name="Int. J. Syst. Evol. Microbiol.">
        <title>Youhaiella tibetensis gen. nov., sp. nov., isolated from subsurface sediment.</title>
        <authorList>
            <person name="Wang Y.X."/>
            <person name="Huang F.Q."/>
            <person name="Nogi Y."/>
            <person name="Pang S.J."/>
            <person name="Wang P.K."/>
            <person name="Lv J."/>
        </authorList>
    </citation>
    <scope>NUCLEOTIDE SEQUENCE [LARGE SCALE GENOMIC DNA]</scope>
    <source>
        <strain evidence="2">fig4</strain>
    </source>
</reference>
<dbReference type="AlphaFoldDB" id="A0A5B9DII8"/>